<dbReference type="AlphaFoldDB" id="A0A0C2SHM4"/>
<dbReference type="HOGENOM" id="CLU_2003344_0_0_1"/>
<accession>A0A0C2SHM4</accession>
<dbReference type="Proteomes" id="UP000054549">
    <property type="component" value="Unassembled WGS sequence"/>
</dbReference>
<dbReference type="InParanoid" id="A0A0C2SHM4"/>
<dbReference type="EMBL" id="KN818268">
    <property type="protein sequence ID" value="KIL62650.1"/>
    <property type="molecule type" value="Genomic_DNA"/>
</dbReference>
<reference evidence="2 3" key="1">
    <citation type="submission" date="2014-04" db="EMBL/GenBank/DDBJ databases">
        <title>Evolutionary Origins and Diversification of the Mycorrhizal Mutualists.</title>
        <authorList>
            <consortium name="DOE Joint Genome Institute"/>
            <consortium name="Mycorrhizal Genomics Consortium"/>
            <person name="Kohler A."/>
            <person name="Kuo A."/>
            <person name="Nagy L.G."/>
            <person name="Floudas D."/>
            <person name="Copeland A."/>
            <person name="Barry K.W."/>
            <person name="Cichocki N."/>
            <person name="Veneault-Fourrey C."/>
            <person name="LaButti K."/>
            <person name="Lindquist E.A."/>
            <person name="Lipzen A."/>
            <person name="Lundell T."/>
            <person name="Morin E."/>
            <person name="Murat C."/>
            <person name="Riley R."/>
            <person name="Ohm R."/>
            <person name="Sun H."/>
            <person name="Tunlid A."/>
            <person name="Henrissat B."/>
            <person name="Grigoriev I.V."/>
            <person name="Hibbett D.S."/>
            <person name="Martin F."/>
        </authorList>
    </citation>
    <scope>NUCLEOTIDE SEQUENCE [LARGE SCALE GENOMIC DNA]</scope>
    <source>
        <strain evidence="2 3">Koide BX008</strain>
    </source>
</reference>
<evidence type="ECO:0000313" key="2">
    <source>
        <dbReference type="EMBL" id="KIL62650.1"/>
    </source>
</evidence>
<organism evidence="2 3">
    <name type="scientific">Amanita muscaria (strain Koide BX008)</name>
    <dbReference type="NCBI Taxonomy" id="946122"/>
    <lineage>
        <taxon>Eukaryota</taxon>
        <taxon>Fungi</taxon>
        <taxon>Dikarya</taxon>
        <taxon>Basidiomycota</taxon>
        <taxon>Agaricomycotina</taxon>
        <taxon>Agaricomycetes</taxon>
        <taxon>Agaricomycetidae</taxon>
        <taxon>Agaricales</taxon>
        <taxon>Pluteineae</taxon>
        <taxon>Amanitaceae</taxon>
        <taxon>Amanita</taxon>
    </lineage>
</organism>
<evidence type="ECO:0000313" key="3">
    <source>
        <dbReference type="Proteomes" id="UP000054549"/>
    </source>
</evidence>
<protein>
    <submittedName>
        <fullName evidence="2">Uncharacterized protein</fullName>
    </submittedName>
</protein>
<proteinExistence type="predicted"/>
<feature type="region of interest" description="Disordered" evidence="1">
    <location>
        <begin position="39"/>
        <end position="62"/>
    </location>
</feature>
<keyword evidence="3" id="KW-1185">Reference proteome</keyword>
<sequence length="124" mass="14000">MFELHNARIFLSSWLTETDYVTEKLNLKPSSLAVRSFPNKLRLPSPEDPTRKSNEYESPALVPSRSKLPFAPILVGFTTLMFLIFARSSNLAKSLGSLITSLYLNESIYTLSLSSLTLLTRCQR</sequence>
<name>A0A0C2SHM4_AMAMK</name>
<evidence type="ECO:0000256" key="1">
    <source>
        <dbReference type="SAM" id="MobiDB-lite"/>
    </source>
</evidence>
<gene>
    <name evidence="2" type="ORF">M378DRAFT_752006</name>
</gene>